<evidence type="ECO:0000313" key="1">
    <source>
        <dbReference type="EMBL" id="OIK22651.1"/>
    </source>
</evidence>
<protein>
    <submittedName>
        <fullName evidence="1">Uncharacterized protein</fullName>
    </submittedName>
</protein>
<organism evidence="1 2">
    <name type="scientific">Bacillus amyloliquefaciens</name>
    <name type="common">Bacillus velezensis</name>
    <dbReference type="NCBI Taxonomy" id="1390"/>
    <lineage>
        <taxon>Bacteria</taxon>
        <taxon>Bacillati</taxon>
        <taxon>Bacillota</taxon>
        <taxon>Bacilli</taxon>
        <taxon>Bacillales</taxon>
        <taxon>Bacillaceae</taxon>
        <taxon>Bacillus</taxon>
        <taxon>Bacillus amyloliquefaciens group</taxon>
    </lineage>
</organism>
<dbReference type="AlphaFoldDB" id="A0AAP7N9E7"/>
<dbReference type="RefSeq" id="WP_071347025.1">
    <property type="nucleotide sequence ID" value="NZ_MOEA01000001.1"/>
</dbReference>
<dbReference type="Proteomes" id="UP000180036">
    <property type="component" value="Unassembled WGS sequence"/>
</dbReference>
<comment type="caution">
    <text evidence="1">The sequence shown here is derived from an EMBL/GenBank/DDBJ whole genome shotgun (WGS) entry which is preliminary data.</text>
</comment>
<gene>
    <name evidence="1" type="ORF">BKP66_03500</name>
</gene>
<name>A0AAP7N9E7_BACAM</name>
<proteinExistence type="predicted"/>
<evidence type="ECO:0000313" key="2">
    <source>
        <dbReference type="Proteomes" id="UP000180036"/>
    </source>
</evidence>
<dbReference type="EMBL" id="MOEA01000001">
    <property type="protein sequence ID" value="OIK22651.1"/>
    <property type="molecule type" value="Genomic_DNA"/>
</dbReference>
<accession>A0AAP7N9E7</accession>
<reference evidence="1 2" key="1">
    <citation type="submission" date="2016-10" db="EMBL/GenBank/DDBJ databases">
        <authorList>
            <person name="Marach S."/>
            <person name="Prathuangwong S."/>
            <person name="Takikawa Y."/>
            <person name="Dohra H."/>
        </authorList>
    </citation>
    <scope>NUCLEOTIDE SEQUENCE [LARGE SCALE GENOMIC DNA]</scope>
    <source>
        <strain evidence="1 2">K2</strain>
    </source>
</reference>
<sequence>MYCVSRMTEFWGSYGESGGSYIRETKGGSFTGLLSGRIALIELDTERGTYIVTGRDGEILAMSTVKRNQKGSDTDFRRVLLEEATDAAIHFGAKNAFVLRGSERVPLDEYEAELFAEEKVDI</sequence>